<keyword evidence="2" id="KW-0645">Protease</keyword>
<organism evidence="6 7">
    <name type="scientific">Pedobacter hartonius</name>
    <dbReference type="NCBI Taxonomy" id="425514"/>
    <lineage>
        <taxon>Bacteria</taxon>
        <taxon>Pseudomonadati</taxon>
        <taxon>Bacteroidota</taxon>
        <taxon>Sphingobacteriia</taxon>
        <taxon>Sphingobacteriales</taxon>
        <taxon>Sphingobacteriaceae</taxon>
        <taxon>Pedobacter</taxon>
    </lineage>
</organism>
<dbReference type="AlphaFoldDB" id="A0A1H4H4R2"/>
<dbReference type="PANTHER" id="PTHR47053:SF1">
    <property type="entry name" value="MUREIN DD-ENDOPEPTIDASE MEPH-RELATED"/>
    <property type="match status" value="1"/>
</dbReference>
<dbReference type="Proteomes" id="UP000198850">
    <property type="component" value="Unassembled WGS sequence"/>
</dbReference>
<dbReference type="InterPro" id="IPR041382">
    <property type="entry name" value="SH3_16"/>
</dbReference>
<dbReference type="OrthoDB" id="9813368at2"/>
<dbReference type="Pfam" id="PF18348">
    <property type="entry name" value="SH3_16"/>
    <property type="match status" value="1"/>
</dbReference>
<dbReference type="PANTHER" id="PTHR47053">
    <property type="entry name" value="MUREIN DD-ENDOPEPTIDASE MEPH-RELATED"/>
    <property type="match status" value="1"/>
</dbReference>
<name>A0A1H4H4R2_9SPHI</name>
<dbReference type="InterPro" id="IPR000064">
    <property type="entry name" value="NLP_P60_dom"/>
</dbReference>
<proteinExistence type="inferred from homology"/>
<dbReference type="PROSITE" id="PS51935">
    <property type="entry name" value="NLPC_P60"/>
    <property type="match status" value="1"/>
</dbReference>
<dbReference type="InterPro" id="IPR051202">
    <property type="entry name" value="Peptidase_C40"/>
</dbReference>
<evidence type="ECO:0000259" key="5">
    <source>
        <dbReference type="PROSITE" id="PS51935"/>
    </source>
</evidence>
<evidence type="ECO:0000256" key="3">
    <source>
        <dbReference type="ARBA" id="ARBA00022801"/>
    </source>
</evidence>
<dbReference type="Gene3D" id="3.90.1720.10">
    <property type="entry name" value="endopeptidase domain like (from Nostoc punctiforme)"/>
    <property type="match status" value="1"/>
</dbReference>
<accession>A0A1H4H4R2</accession>
<dbReference type="EMBL" id="FNRA01000013">
    <property type="protein sequence ID" value="SEB16823.1"/>
    <property type="molecule type" value="Genomic_DNA"/>
</dbReference>
<dbReference type="InterPro" id="IPR038765">
    <property type="entry name" value="Papain-like_cys_pep_sf"/>
</dbReference>
<gene>
    <name evidence="6" type="ORF">SAMN05443550_113102</name>
</gene>
<keyword evidence="3 6" id="KW-0378">Hydrolase</keyword>
<protein>
    <submittedName>
        <fullName evidence="6">Cell wall-associated hydrolase, NlpC family</fullName>
    </submittedName>
</protein>
<evidence type="ECO:0000313" key="7">
    <source>
        <dbReference type="Proteomes" id="UP000198850"/>
    </source>
</evidence>
<dbReference type="GO" id="GO:0006508">
    <property type="term" value="P:proteolysis"/>
    <property type="evidence" value="ECO:0007669"/>
    <property type="project" value="UniProtKB-KW"/>
</dbReference>
<dbReference type="GO" id="GO:0008234">
    <property type="term" value="F:cysteine-type peptidase activity"/>
    <property type="evidence" value="ECO:0007669"/>
    <property type="project" value="UniProtKB-KW"/>
</dbReference>
<evidence type="ECO:0000256" key="1">
    <source>
        <dbReference type="ARBA" id="ARBA00007074"/>
    </source>
</evidence>
<dbReference type="SUPFAM" id="SSF54001">
    <property type="entry name" value="Cysteine proteinases"/>
    <property type="match status" value="1"/>
</dbReference>
<evidence type="ECO:0000256" key="4">
    <source>
        <dbReference type="ARBA" id="ARBA00022807"/>
    </source>
</evidence>
<comment type="similarity">
    <text evidence="1">Belongs to the peptidase C40 family.</text>
</comment>
<reference evidence="6 7" key="1">
    <citation type="submission" date="2016-10" db="EMBL/GenBank/DDBJ databases">
        <authorList>
            <person name="de Groot N.N."/>
        </authorList>
    </citation>
    <scope>NUCLEOTIDE SEQUENCE [LARGE SCALE GENOMIC DNA]</scope>
    <source>
        <strain evidence="6 7">DSM 19033</strain>
    </source>
</reference>
<evidence type="ECO:0000256" key="2">
    <source>
        <dbReference type="ARBA" id="ARBA00022670"/>
    </source>
</evidence>
<keyword evidence="4" id="KW-0788">Thiol protease</keyword>
<dbReference type="STRING" id="425514.SAMN05443550_113102"/>
<keyword evidence="7" id="KW-1185">Reference proteome</keyword>
<dbReference type="Pfam" id="PF00877">
    <property type="entry name" value="NLPC_P60"/>
    <property type="match status" value="1"/>
</dbReference>
<dbReference type="Gene3D" id="2.30.30.40">
    <property type="entry name" value="SH3 Domains"/>
    <property type="match status" value="1"/>
</dbReference>
<dbReference type="RefSeq" id="WP_090559580.1">
    <property type="nucleotide sequence ID" value="NZ_FNRA01000013.1"/>
</dbReference>
<feature type="domain" description="NlpC/P60" evidence="5">
    <location>
        <begin position="131"/>
        <end position="259"/>
    </location>
</feature>
<sequence length="259" mass="29042">MEQKFAICRVAIAALRPAASDKAEIATQLLFGDAVEVLGQAEPWWRIRNAYDGYEGWMDFKQLTVITREEYERNQNYHTLVPPAVLNTVTAADGSQFYLTASANLPAYAGGSCEIGGNKFGVTFEPYQVPSATEEKIKELAMFFMNAPYLWGGRTLFGIDCSGFSQAVYKLAGIRIRRDAWQQAEQGDTVNFLPEVKTGDLAFFDNAEGRIVHVGVILSPDRIIHASGRVRIDPIDDQGIYNTELGRYTHKLRIIKRFF</sequence>
<evidence type="ECO:0000313" key="6">
    <source>
        <dbReference type="EMBL" id="SEB16823.1"/>
    </source>
</evidence>